<reference evidence="2 3" key="1">
    <citation type="submission" date="2019-11" db="EMBL/GenBank/DDBJ databases">
        <title>Agromyces kandeliae sp. nov., isolated from mangrove soil.</title>
        <authorList>
            <person name="Wang R."/>
        </authorList>
    </citation>
    <scope>NUCLEOTIDE SEQUENCE [LARGE SCALE GENOMIC DNA]</scope>
    <source>
        <strain evidence="2 3">JCM 11431</strain>
    </source>
</reference>
<evidence type="ECO:0000256" key="1">
    <source>
        <dbReference type="SAM" id="MobiDB-lite"/>
    </source>
</evidence>
<evidence type="ECO:0000313" key="2">
    <source>
        <dbReference type="EMBL" id="MUN06594.1"/>
    </source>
</evidence>
<feature type="compositionally biased region" description="Low complexity" evidence="1">
    <location>
        <begin position="62"/>
        <end position="71"/>
    </location>
</feature>
<protein>
    <submittedName>
        <fullName evidence="2">Uncharacterized protein</fullName>
    </submittedName>
</protein>
<keyword evidence="3" id="KW-1185">Reference proteome</keyword>
<organism evidence="2 3">
    <name type="scientific">Agromyces luteolus</name>
    <dbReference type="NCBI Taxonomy" id="88373"/>
    <lineage>
        <taxon>Bacteria</taxon>
        <taxon>Bacillati</taxon>
        <taxon>Actinomycetota</taxon>
        <taxon>Actinomycetes</taxon>
        <taxon>Micrococcales</taxon>
        <taxon>Microbacteriaceae</taxon>
        <taxon>Agromyces</taxon>
    </lineage>
</organism>
<proteinExistence type="predicted"/>
<comment type="caution">
    <text evidence="2">The sequence shown here is derived from an EMBL/GenBank/DDBJ whole genome shotgun (WGS) entry which is preliminary data.</text>
</comment>
<evidence type="ECO:0000313" key="3">
    <source>
        <dbReference type="Proteomes" id="UP000480122"/>
    </source>
</evidence>
<sequence length="71" mass="7942">MMNTLTVSPASGRLSDLAVRTGLALARWGRRRTIRRTDRERMLRAIAERSAARDAHAENARAHSAARLTLM</sequence>
<name>A0A7C9LGK3_9MICO</name>
<dbReference type="RefSeq" id="WP_155841312.1">
    <property type="nucleotide sequence ID" value="NZ_BAAAIA010000007.1"/>
</dbReference>
<dbReference type="Proteomes" id="UP000480122">
    <property type="component" value="Unassembled WGS sequence"/>
</dbReference>
<feature type="region of interest" description="Disordered" evidence="1">
    <location>
        <begin position="50"/>
        <end position="71"/>
    </location>
</feature>
<accession>A0A7C9LGK3</accession>
<dbReference type="AlphaFoldDB" id="A0A7C9LGK3"/>
<gene>
    <name evidence="2" type="ORF">GLX25_05610</name>
</gene>
<dbReference type="EMBL" id="WODA01000007">
    <property type="protein sequence ID" value="MUN06594.1"/>
    <property type="molecule type" value="Genomic_DNA"/>
</dbReference>
<feature type="compositionally biased region" description="Basic and acidic residues" evidence="1">
    <location>
        <begin position="50"/>
        <end position="61"/>
    </location>
</feature>